<gene>
    <name evidence="1" type="ORF">METZ01_LOCUS387926</name>
</gene>
<accession>A0A382ULM1</accession>
<reference evidence="1" key="1">
    <citation type="submission" date="2018-05" db="EMBL/GenBank/DDBJ databases">
        <authorList>
            <person name="Lanie J.A."/>
            <person name="Ng W.-L."/>
            <person name="Kazmierczak K.M."/>
            <person name="Andrzejewski T.M."/>
            <person name="Davidsen T.M."/>
            <person name="Wayne K.J."/>
            <person name="Tettelin H."/>
            <person name="Glass J.I."/>
            <person name="Rusch D."/>
            <person name="Podicherti R."/>
            <person name="Tsui H.-C.T."/>
            <person name="Winkler M.E."/>
        </authorList>
    </citation>
    <scope>NUCLEOTIDE SEQUENCE</scope>
</reference>
<protein>
    <submittedName>
        <fullName evidence="1">Uncharacterized protein</fullName>
    </submittedName>
</protein>
<name>A0A382ULM1_9ZZZZ</name>
<evidence type="ECO:0000313" key="1">
    <source>
        <dbReference type="EMBL" id="SVD35072.1"/>
    </source>
</evidence>
<dbReference type="EMBL" id="UINC01145127">
    <property type="protein sequence ID" value="SVD35072.1"/>
    <property type="molecule type" value="Genomic_DNA"/>
</dbReference>
<proteinExistence type="predicted"/>
<sequence>MKSIFLIGFLFGGLGETNMYHKSVCFKRIRDLIWRVSNSEELVGLFTGDCESELVKSIIKYN</sequence>
<organism evidence="1">
    <name type="scientific">marine metagenome</name>
    <dbReference type="NCBI Taxonomy" id="408172"/>
    <lineage>
        <taxon>unclassified sequences</taxon>
        <taxon>metagenomes</taxon>
        <taxon>ecological metagenomes</taxon>
    </lineage>
</organism>
<dbReference type="AlphaFoldDB" id="A0A382ULM1"/>